<feature type="compositionally biased region" description="Acidic residues" evidence="1">
    <location>
        <begin position="112"/>
        <end position="121"/>
    </location>
</feature>
<dbReference type="Proteomes" id="UP001632037">
    <property type="component" value="Unassembled WGS sequence"/>
</dbReference>
<organism evidence="2 3">
    <name type="scientific">Phytophthora oleae</name>
    <dbReference type="NCBI Taxonomy" id="2107226"/>
    <lineage>
        <taxon>Eukaryota</taxon>
        <taxon>Sar</taxon>
        <taxon>Stramenopiles</taxon>
        <taxon>Oomycota</taxon>
        <taxon>Peronosporomycetes</taxon>
        <taxon>Peronosporales</taxon>
        <taxon>Peronosporaceae</taxon>
        <taxon>Phytophthora</taxon>
    </lineage>
</organism>
<protein>
    <submittedName>
        <fullName evidence="2">Uncharacterized protein</fullName>
    </submittedName>
</protein>
<evidence type="ECO:0000313" key="3">
    <source>
        <dbReference type="Proteomes" id="UP001632037"/>
    </source>
</evidence>
<feature type="region of interest" description="Disordered" evidence="1">
    <location>
        <begin position="1"/>
        <end position="124"/>
    </location>
</feature>
<dbReference type="EMBL" id="JBIMZQ010000046">
    <property type="protein sequence ID" value="KAL3659494.1"/>
    <property type="molecule type" value="Genomic_DNA"/>
</dbReference>
<sequence length="208" mass="22902">MSHPPAPQTAPRLVASVSQPPPARNATSTRRAKSERNAATAAGTQVTQTAPVAEVRADSIRTGTPRRDPTRNPDARRADGRRDRSRKEKLRDGDPDPGGDSEDSEDSRSDSEDASSEDSEPGEVMNLTTATQGQAGTTLLTLRPFINSNTLGEFDPRATLRERVHWWERIANMASQGGWTTKTRIQELKLKLLVSARDWFNQFPRSVS</sequence>
<gene>
    <name evidence="2" type="ORF">V7S43_015485</name>
</gene>
<feature type="compositionally biased region" description="Basic and acidic residues" evidence="1">
    <location>
        <begin position="55"/>
        <end position="94"/>
    </location>
</feature>
<keyword evidence="3" id="KW-1185">Reference proteome</keyword>
<name>A0ABD3F2Z4_9STRA</name>
<comment type="caution">
    <text evidence="2">The sequence shown here is derived from an EMBL/GenBank/DDBJ whole genome shotgun (WGS) entry which is preliminary data.</text>
</comment>
<reference evidence="2 3" key="1">
    <citation type="submission" date="2024-09" db="EMBL/GenBank/DDBJ databases">
        <title>Genome sequencing and assembly of Phytophthora oleae, isolate VK10A, causative agent of rot of olive drupes.</title>
        <authorList>
            <person name="Conti Taguali S."/>
            <person name="Riolo M."/>
            <person name="La Spada F."/>
            <person name="Cacciola S.O."/>
            <person name="Dionisio G."/>
        </authorList>
    </citation>
    <scope>NUCLEOTIDE SEQUENCE [LARGE SCALE GENOMIC DNA]</scope>
    <source>
        <strain evidence="2 3">VK10A</strain>
    </source>
</reference>
<evidence type="ECO:0000256" key="1">
    <source>
        <dbReference type="SAM" id="MobiDB-lite"/>
    </source>
</evidence>
<evidence type="ECO:0000313" key="2">
    <source>
        <dbReference type="EMBL" id="KAL3659494.1"/>
    </source>
</evidence>
<accession>A0ABD3F2Z4</accession>
<feature type="compositionally biased region" description="Low complexity" evidence="1">
    <location>
        <begin position="38"/>
        <end position="53"/>
    </location>
</feature>
<dbReference type="AlphaFoldDB" id="A0ABD3F2Z4"/>
<feature type="compositionally biased region" description="Acidic residues" evidence="1">
    <location>
        <begin position="95"/>
        <end position="105"/>
    </location>
</feature>
<proteinExistence type="predicted"/>